<gene>
    <name evidence="10" type="ORF">SAMN05216392_1656</name>
</gene>
<feature type="transmembrane region" description="Helical" evidence="8">
    <location>
        <begin position="186"/>
        <end position="209"/>
    </location>
</feature>
<dbReference type="PANTHER" id="PTHR30294:SF38">
    <property type="entry name" value="TRANSPORT PERMEASE PROTEIN"/>
    <property type="match status" value="1"/>
</dbReference>
<dbReference type="InterPro" id="IPR051449">
    <property type="entry name" value="ABC-2_transporter_component"/>
</dbReference>
<evidence type="ECO:0000256" key="5">
    <source>
        <dbReference type="ARBA" id="ARBA00022692"/>
    </source>
</evidence>
<dbReference type="GO" id="GO:0005886">
    <property type="term" value="C:plasma membrane"/>
    <property type="evidence" value="ECO:0007669"/>
    <property type="project" value="UniProtKB-SubCell"/>
</dbReference>
<evidence type="ECO:0000256" key="8">
    <source>
        <dbReference type="SAM" id="Phobius"/>
    </source>
</evidence>
<keyword evidence="4" id="KW-1003">Cell membrane</keyword>
<keyword evidence="5 8" id="KW-0812">Transmembrane</keyword>
<comment type="similarity">
    <text evidence="2">Belongs to the ABC-2 integral membrane protein family.</text>
</comment>
<evidence type="ECO:0000256" key="1">
    <source>
        <dbReference type="ARBA" id="ARBA00004651"/>
    </source>
</evidence>
<evidence type="ECO:0000256" key="7">
    <source>
        <dbReference type="ARBA" id="ARBA00023136"/>
    </source>
</evidence>
<dbReference type="Pfam" id="PF12698">
    <property type="entry name" value="ABC2_membrane_3"/>
    <property type="match status" value="1"/>
</dbReference>
<feature type="transmembrane region" description="Helical" evidence="8">
    <location>
        <begin position="221"/>
        <end position="246"/>
    </location>
</feature>
<comment type="subcellular location">
    <subcellularLocation>
        <location evidence="1">Cell membrane</location>
        <topology evidence="1">Multi-pass membrane protein</topology>
    </subcellularLocation>
</comment>
<dbReference type="PROSITE" id="PS51012">
    <property type="entry name" value="ABC_TM2"/>
    <property type="match status" value="1"/>
</dbReference>
<dbReference type="Proteomes" id="UP000182870">
    <property type="component" value="Unassembled WGS sequence"/>
</dbReference>
<accession>A0A1H1ARN2</accession>
<dbReference type="GO" id="GO:0140359">
    <property type="term" value="F:ABC-type transporter activity"/>
    <property type="evidence" value="ECO:0007669"/>
    <property type="project" value="InterPro"/>
</dbReference>
<dbReference type="AlphaFoldDB" id="A0A1H1ARN2"/>
<proteinExistence type="inferred from homology"/>
<evidence type="ECO:0000313" key="10">
    <source>
        <dbReference type="EMBL" id="SDQ42262.1"/>
    </source>
</evidence>
<sequence>MVATCLRVIKQILHDKRSISMIFVVPLVITTFLFFLLGDSEVHLSLATNSQNPSVIKLLKKDADVTVVDDLKGIDKNLKSGKYDAYIKYTDQGTELYFLEENSLYVNKVHDILKKTQEKLSPQLGVTTHYLYGNQLKTTFEKLTYALIAIVAFFLIFLISGIAFVREQVLGTLERILISPVSKLRLILGYTLGFSAFGIIQGTLLLLFSRFILNVPFEGNFVLMELTIILLSISAVSIGMFIAIFANTEFQMVQFIPIVIVPQILYSGIIAIRILPFHLEKLQFIMPIYYGAQALKKVMVDGLTINSVILEWLALIVISLLFTLLNTFFLKKYRAL</sequence>
<feature type="transmembrane region" description="Helical" evidence="8">
    <location>
        <begin position="143"/>
        <end position="165"/>
    </location>
</feature>
<feature type="transmembrane region" description="Helical" evidence="8">
    <location>
        <begin position="309"/>
        <end position="330"/>
    </location>
</feature>
<evidence type="ECO:0000256" key="3">
    <source>
        <dbReference type="ARBA" id="ARBA00022448"/>
    </source>
</evidence>
<dbReference type="RefSeq" id="WP_074561216.1">
    <property type="nucleotide sequence ID" value="NZ_FNKE01000002.1"/>
</dbReference>
<evidence type="ECO:0000256" key="6">
    <source>
        <dbReference type="ARBA" id="ARBA00022989"/>
    </source>
</evidence>
<name>A0A1H1ARN2_STREI</name>
<evidence type="ECO:0000259" key="9">
    <source>
        <dbReference type="PROSITE" id="PS51012"/>
    </source>
</evidence>
<reference evidence="10 11" key="1">
    <citation type="submission" date="2016-10" db="EMBL/GenBank/DDBJ databases">
        <authorList>
            <person name="de Groot N.N."/>
        </authorList>
    </citation>
    <scope>NUCLEOTIDE SEQUENCE [LARGE SCALE GENOMIC DNA]</scope>
    <source>
        <strain evidence="10 11">Sb05</strain>
    </source>
</reference>
<dbReference type="PANTHER" id="PTHR30294">
    <property type="entry name" value="MEMBRANE COMPONENT OF ABC TRANSPORTER YHHJ-RELATED"/>
    <property type="match status" value="1"/>
</dbReference>
<protein>
    <submittedName>
        <fullName evidence="10">ABC-2 type transport system permease protein</fullName>
    </submittedName>
</protein>
<evidence type="ECO:0000256" key="2">
    <source>
        <dbReference type="ARBA" id="ARBA00007783"/>
    </source>
</evidence>
<dbReference type="InterPro" id="IPR047817">
    <property type="entry name" value="ABC2_TM_bact-type"/>
</dbReference>
<feature type="transmembrane region" description="Helical" evidence="8">
    <location>
        <begin position="258"/>
        <end position="279"/>
    </location>
</feature>
<evidence type="ECO:0000256" key="4">
    <source>
        <dbReference type="ARBA" id="ARBA00022475"/>
    </source>
</evidence>
<keyword evidence="7 8" id="KW-0472">Membrane</keyword>
<feature type="transmembrane region" description="Helical" evidence="8">
    <location>
        <begin position="21"/>
        <end position="38"/>
    </location>
</feature>
<keyword evidence="6 8" id="KW-1133">Transmembrane helix</keyword>
<feature type="domain" description="ABC transmembrane type-2" evidence="9">
    <location>
        <begin position="102"/>
        <end position="333"/>
    </location>
</feature>
<keyword evidence="3" id="KW-0813">Transport</keyword>
<evidence type="ECO:0000313" key="11">
    <source>
        <dbReference type="Proteomes" id="UP000182870"/>
    </source>
</evidence>
<dbReference type="EMBL" id="FNKE01000002">
    <property type="protein sequence ID" value="SDQ42262.1"/>
    <property type="molecule type" value="Genomic_DNA"/>
</dbReference>
<dbReference type="InterPro" id="IPR013525">
    <property type="entry name" value="ABC2_TM"/>
</dbReference>
<organism evidence="10 11">
    <name type="scientific">Streptococcus equinus</name>
    <name type="common">Streptococcus bovis</name>
    <dbReference type="NCBI Taxonomy" id="1335"/>
    <lineage>
        <taxon>Bacteria</taxon>
        <taxon>Bacillati</taxon>
        <taxon>Bacillota</taxon>
        <taxon>Bacilli</taxon>
        <taxon>Lactobacillales</taxon>
        <taxon>Streptococcaceae</taxon>
        <taxon>Streptococcus</taxon>
    </lineage>
</organism>